<dbReference type="Proteomes" id="UP000828390">
    <property type="component" value="Unassembled WGS sequence"/>
</dbReference>
<proteinExistence type="predicted"/>
<evidence type="ECO:0000256" key="5">
    <source>
        <dbReference type="SAM" id="MobiDB-lite"/>
    </source>
</evidence>
<reference evidence="8" key="2">
    <citation type="submission" date="2020-11" db="EMBL/GenBank/DDBJ databases">
        <authorList>
            <person name="McCartney M.A."/>
            <person name="Auch B."/>
            <person name="Kono T."/>
            <person name="Mallez S."/>
            <person name="Becker A."/>
            <person name="Gohl D.M."/>
            <person name="Silverstein K.A.T."/>
            <person name="Koren S."/>
            <person name="Bechman K.B."/>
            <person name="Herman A."/>
            <person name="Abrahante J.E."/>
            <person name="Garbe J."/>
        </authorList>
    </citation>
    <scope>NUCLEOTIDE SEQUENCE</scope>
    <source>
        <strain evidence="8">Duluth1</strain>
        <tissue evidence="8">Whole animal</tissue>
    </source>
</reference>
<feature type="non-terminal residue" evidence="8">
    <location>
        <position position="1"/>
    </location>
</feature>
<keyword evidence="9" id="KW-1185">Reference proteome</keyword>
<name>A0A9D4F8F8_DREPO</name>
<evidence type="ECO:0000259" key="6">
    <source>
        <dbReference type="PROSITE" id="PS50304"/>
    </source>
</evidence>
<comment type="subcellular location">
    <subcellularLocation>
        <location evidence="1">Cytoplasm</location>
    </subcellularLocation>
</comment>
<protein>
    <recommendedName>
        <fullName evidence="10">Tudor domain-containing protein 5</fullName>
    </recommendedName>
</protein>
<feature type="domain" description="HTH OST-type" evidence="7">
    <location>
        <begin position="141"/>
        <end position="213"/>
    </location>
</feature>
<dbReference type="PANTHER" id="PTHR22948">
    <property type="entry name" value="TUDOR DOMAIN CONTAINING PROTEIN"/>
    <property type="match status" value="1"/>
</dbReference>
<dbReference type="GO" id="GO:0005737">
    <property type="term" value="C:cytoplasm"/>
    <property type="evidence" value="ECO:0007669"/>
    <property type="project" value="UniProtKB-SubCell"/>
</dbReference>
<accession>A0A9D4F8F8</accession>
<evidence type="ECO:0000259" key="7">
    <source>
        <dbReference type="PROSITE" id="PS51644"/>
    </source>
</evidence>
<evidence type="ECO:0000256" key="1">
    <source>
        <dbReference type="ARBA" id="ARBA00004496"/>
    </source>
</evidence>
<dbReference type="Pfam" id="PF00567">
    <property type="entry name" value="TUDOR"/>
    <property type="match status" value="1"/>
</dbReference>
<reference evidence="8" key="1">
    <citation type="journal article" date="2019" name="bioRxiv">
        <title>The Genome of the Zebra Mussel, Dreissena polymorpha: A Resource for Invasive Species Research.</title>
        <authorList>
            <person name="McCartney M.A."/>
            <person name="Auch B."/>
            <person name="Kono T."/>
            <person name="Mallez S."/>
            <person name="Zhang Y."/>
            <person name="Obille A."/>
            <person name="Becker A."/>
            <person name="Abrahante J.E."/>
            <person name="Garbe J."/>
            <person name="Badalamenti J.P."/>
            <person name="Herman A."/>
            <person name="Mangelson H."/>
            <person name="Liachko I."/>
            <person name="Sullivan S."/>
            <person name="Sone E.D."/>
            <person name="Koren S."/>
            <person name="Silverstein K.A.T."/>
            <person name="Beckman K.B."/>
            <person name="Gohl D.M."/>
        </authorList>
    </citation>
    <scope>NUCLEOTIDE SEQUENCE</scope>
    <source>
        <strain evidence="8">Duluth1</strain>
        <tissue evidence="8">Whole animal</tissue>
    </source>
</reference>
<dbReference type="PROSITE" id="PS51644">
    <property type="entry name" value="HTH_OST"/>
    <property type="match status" value="3"/>
</dbReference>
<dbReference type="SUPFAM" id="SSF63748">
    <property type="entry name" value="Tudor/PWWP/MBT"/>
    <property type="match status" value="1"/>
</dbReference>
<feature type="domain" description="HTH OST-type" evidence="7">
    <location>
        <begin position="295"/>
        <end position="369"/>
    </location>
</feature>
<sequence length="668" mass="76290">MSDAFHERESIKKHVRAVLLSSPVELTVTEFQRDYHNFIGEPIDHRRIGYSRLEDFLRELHDVVQIGYRRGVMTLKAKPDETTAHIQSLVSRQKIPNKRKFAIHRQHGVGGGSRRYQPPPRYHSSPSHSRYNQPSPPPPMVPAYIRSQLRALLNSFPNGLAVSQLDTAFNRMFGTGINYRHYGFPDQHELLRSMPNIVQLQQSNFDWRVYPIPEAKSPSTQTQQQQSPESQKGPPSFLTSPELPNTMTGVLTQQSPTETGDNQQRPSKGRGKRRSGSGGTEGSVGHERRSSGSAQMDLLEKEIQQVLEKHPSGVWSSRFSNEYQNLHKKVFSFTSLGYVSVIEMMSNHPDVVRITRPNPQGDWLLFDARLPAPDTPQEDLFERDAHRMQIKQNMESSIKRILSIKCNGIPFSQFTTVYKECTGRELPLKELGFKDVEQLYYHLSEHVLQVSYSQTGEPCLFSYGCAPAVANAEPRTPSVTRSSSSLAGQDDYPEDVVGPGCHYMPVMCPPVHEYTELYVTNITHPGLFWIYLRHKTKALALEDLMDSLEKVYRGGSDRYRMPEELMVRGQVCATLFPEDNNWHRGVITGKQQAGFLEIYYVDYGNMNYVAKSTIRFLKQEFLMLPAQAIQCRLAHLQPKGQKWTRKSRLRFMQLTRAKPLVALVNEVK</sequence>
<feature type="region of interest" description="Disordered" evidence="5">
    <location>
        <begin position="216"/>
        <end position="294"/>
    </location>
</feature>
<dbReference type="Gene3D" id="2.40.50.90">
    <property type="match status" value="1"/>
</dbReference>
<dbReference type="InterPro" id="IPR025605">
    <property type="entry name" value="OST-HTH/LOTUS_dom"/>
</dbReference>
<keyword evidence="2" id="KW-0963">Cytoplasm</keyword>
<evidence type="ECO:0000256" key="3">
    <source>
        <dbReference type="ARBA" id="ARBA00022737"/>
    </source>
</evidence>
<dbReference type="InterPro" id="IPR035437">
    <property type="entry name" value="SNase_OB-fold_sf"/>
</dbReference>
<feature type="compositionally biased region" description="Low complexity" evidence="5">
    <location>
        <begin position="216"/>
        <end position="236"/>
    </location>
</feature>
<dbReference type="InterPro" id="IPR002999">
    <property type="entry name" value="Tudor"/>
</dbReference>
<evidence type="ECO:0000313" key="8">
    <source>
        <dbReference type="EMBL" id="KAH3791865.1"/>
    </source>
</evidence>
<feature type="compositionally biased region" description="Low complexity" evidence="5">
    <location>
        <begin position="122"/>
        <end position="131"/>
    </location>
</feature>
<dbReference type="PROSITE" id="PS50304">
    <property type="entry name" value="TUDOR"/>
    <property type="match status" value="1"/>
</dbReference>
<keyword evidence="4" id="KW-0744">Spermatogenesis</keyword>
<dbReference type="Gene3D" id="2.30.30.140">
    <property type="match status" value="1"/>
</dbReference>
<gene>
    <name evidence="8" type="ORF">DPMN_145356</name>
</gene>
<dbReference type="Pfam" id="PF12872">
    <property type="entry name" value="OST-HTH"/>
    <property type="match status" value="4"/>
</dbReference>
<evidence type="ECO:0000313" key="9">
    <source>
        <dbReference type="Proteomes" id="UP000828390"/>
    </source>
</evidence>
<dbReference type="Gene3D" id="3.30.420.610">
    <property type="entry name" value="LOTUS domain-like"/>
    <property type="match status" value="4"/>
</dbReference>
<dbReference type="InterPro" id="IPR041966">
    <property type="entry name" value="LOTUS-like"/>
</dbReference>
<evidence type="ECO:0008006" key="10">
    <source>
        <dbReference type="Google" id="ProtNLM"/>
    </source>
</evidence>
<dbReference type="AlphaFoldDB" id="A0A9D4F8F8"/>
<dbReference type="EMBL" id="JAIWYP010000007">
    <property type="protein sequence ID" value="KAH3791865.1"/>
    <property type="molecule type" value="Genomic_DNA"/>
</dbReference>
<evidence type="ECO:0000256" key="2">
    <source>
        <dbReference type="ARBA" id="ARBA00022490"/>
    </source>
</evidence>
<keyword evidence="4" id="KW-0221">Differentiation</keyword>
<feature type="region of interest" description="Disordered" evidence="5">
    <location>
        <begin position="100"/>
        <end position="142"/>
    </location>
</feature>
<comment type="caution">
    <text evidence="8">The sequence shown here is derived from an EMBL/GenBank/DDBJ whole genome shotgun (WGS) entry which is preliminary data.</text>
</comment>
<evidence type="ECO:0000256" key="4">
    <source>
        <dbReference type="ARBA" id="ARBA00022871"/>
    </source>
</evidence>
<dbReference type="InterPro" id="IPR050621">
    <property type="entry name" value="Tudor_domain_containing"/>
</dbReference>
<feature type="compositionally biased region" description="Polar residues" evidence="5">
    <location>
        <begin position="237"/>
        <end position="264"/>
    </location>
</feature>
<dbReference type="SMART" id="SM00333">
    <property type="entry name" value="TUDOR"/>
    <property type="match status" value="1"/>
</dbReference>
<dbReference type="GO" id="GO:0030154">
    <property type="term" value="P:cell differentiation"/>
    <property type="evidence" value="ECO:0007669"/>
    <property type="project" value="UniProtKB-ARBA"/>
</dbReference>
<keyword evidence="3" id="KW-0677">Repeat</keyword>
<organism evidence="8 9">
    <name type="scientific">Dreissena polymorpha</name>
    <name type="common">Zebra mussel</name>
    <name type="synonym">Mytilus polymorpha</name>
    <dbReference type="NCBI Taxonomy" id="45954"/>
    <lineage>
        <taxon>Eukaryota</taxon>
        <taxon>Metazoa</taxon>
        <taxon>Spiralia</taxon>
        <taxon>Lophotrochozoa</taxon>
        <taxon>Mollusca</taxon>
        <taxon>Bivalvia</taxon>
        <taxon>Autobranchia</taxon>
        <taxon>Heteroconchia</taxon>
        <taxon>Euheterodonta</taxon>
        <taxon>Imparidentia</taxon>
        <taxon>Neoheterodontei</taxon>
        <taxon>Myida</taxon>
        <taxon>Dreissenoidea</taxon>
        <taxon>Dreissenidae</taxon>
        <taxon>Dreissena</taxon>
    </lineage>
</organism>
<feature type="domain" description="Tudor" evidence="6">
    <location>
        <begin position="565"/>
        <end position="624"/>
    </location>
</feature>
<dbReference type="PANTHER" id="PTHR22948:SF76">
    <property type="entry name" value="FI20010P1-RELATED"/>
    <property type="match status" value="1"/>
</dbReference>
<dbReference type="GO" id="GO:0007283">
    <property type="term" value="P:spermatogenesis"/>
    <property type="evidence" value="ECO:0007669"/>
    <property type="project" value="UniProtKB-KW"/>
</dbReference>
<dbReference type="CDD" id="cd09972">
    <property type="entry name" value="LOTUS_TDRD_OSKAR"/>
    <property type="match status" value="1"/>
</dbReference>
<feature type="domain" description="HTH OST-type" evidence="7">
    <location>
        <begin position="7"/>
        <end position="79"/>
    </location>
</feature>